<dbReference type="AlphaFoldDB" id="A0A812QK69"/>
<feature type="region of interest" description="Disordered" evidence="1">
    <location>
        <begin position="227"/>
        <end position="259"/>
    </location>
</feature>
<feature type="compositionally biased region" description="Low complexity" evidence="1">
    <location>
        <begin position="227"/>
        <end position="236"/>
    </location>
</feature>
<gene>
    <name evidence="2" type="ORF">SPIL2461_LOCUS9564</name>
</gene>
<organism evidence="2 3">
    <name type="scientific">Symbiodinium pilosum</name>
    <name type="common">Dinoflagellate</name>
    <dbReference type="NCBI Taxonomy" id="2952"/>
    <lineage>
        <taxon>Eukaryota</taxon>
        <taxon>Sar</taxon>
        <taxon>Alveolata</taxon>
        <taxon>Dinophyceae</taxon>
        <taxon>Suessiales</taxon>
        <taxon>Symbiodiniaceae</taxon>
        <taxon>Symbiodinium</taxon>
    </lineage>
</organism>
<comment type="caution">
    <text evidence="2">The sequence shown here is derived from an EMBL/GenBank/DDBJ whole genome shotgun (WGS) entry which is preliminary data.</text>
</comment>
<name>A0A812QK69_SYMPI</name>
<protein>
    <submittedName>
        <fullName evidence="2">Uncharacterized protein</fullName>
    </submittedName>
</protein>
<feature type="non-terminal residue" evidence="2">
    <location>
        <position position="1"/>
    </location>
</feature>
<dbReference type="EMBL" id="CAJNIZ010016815">
    <property type="protein sequence ID" value="CAE7390095.1"/>
    <property type="molecule type" value="Genomic_DNA"/>
</dbReference>
<proteinExistence type="predicted"/>
<evidence type="ECO:0000313" key="2">
    <source>
        <dbReference type="EMBL" id="CAE7390095.1"/>
    </source>
</evidence>
<reference evidence="2" key="1">
    <citation type="submission" date="2021-02" db="EMBL/GenBank/DDBJ databases">
        <authorList>
            <person name="Dougan E. K."/>
            <person name="Rhodes N."/>
            <person name="Thang M."/>
            <person name="Chan C."/>
        </authorList>
    </citation>
    <scope>NUCLEOTIDE SEQUENCE</scope>
</reference>
<keyword evidence="3" id="KW-1185">Reference proteome</keyword>
<feature type="non-terminal residue" evidence="2">
    <location>
        <position position="844"/>
    </location>
</feature>
<sequence>TLTESAAAFESRAKEVGFVTAETDALKTAGINSLARLDFALCPPGQTPSDAQVEQVLGNPASGVSAGTKAAVKRLVFEAHTLIVAELQQKVKHGDEGVASTLAHAERESRIAAQKSRLTGLLMTADEECSHDSYNLVHSMMQQDSLLYLHPEKFATRRAELQSKKPSNELVLDSKQGVTVLRADRAAFTHIAESIKSLKRNPDGSKPLDAALAACISDPSVAFHLLPLPQSSSSVPDRPKKRRREDSSKGRGKGKGRAFSTKGVRVPKELIGKAWQTTKGQRICWDYNLEKGCTAEQLKNAGVVFPPLQLEDLDDVVRASRAYSGQQTRKALPPMVPEFRLCVTVEGHLVDLAPDSDMQRGSRLDPESKGDSSKCFITGAYVFSGMAGVRSVSFDYPCLTAALVRYVVQLDPTHTFTSVALFRDLKALPRADVFNEKGSVNLISPLSVFSGGDLWVADPQGSQVLSVKGKEADVSYLKVLGFRFPDDVLQPTLRPEQEAKASVAWQQGKAVLGVYHSPSEFVEAALRVQRPSSLEVLVPAELREAVHRNLHAAPDVLAKERAETIRKWIAWGNELQAEEDELKSSMSPHRSKILAGKRLKLFEKVLASTGHQDSNLVRDISQGFSLTGRLPRSEVFKDCFRPASQTVEMLRARAARARAATLATCAPSDVPEIDLGVEEATLKEVSEEGPMTVDQIPADAMLTRRFGVIQGELNGKPRVRPIDDYKASQVNSCVTQSEQITIHTLDVIAATAAFGVAKITNTESRRKELLEAVSWFGSQVDPKCIDLILEAQGEMRSTAIYELECVAVAVALEMFKSFLMHRCVLLFTDNQGVLGTMVRCWSDN</sequence>
<evidence type="ECO:0000256" key="1">
    <source>
        <dbReference type="SAM" id="MobiDB-lite"/>
    </source>
</evidence>
<evidence type="ECO:0000313" key="3">
    <source>
        <dbReference type="Proteomes" id="UP000649617"/>
    </source>
</evidence>
<dbReference type="Proteomes" id="UP000649617">
    <property type="component" value="Unassembled WGS sequence"/>
</dbReference>
<accession>A0A812QK69</accession>